<organism evidence="2 3">
    <name type="scientific">Bacteroides zoogleoformans</name>
    <dbReference type="NCBI Taxonomy" id="28119"/>
    <lineage>
        <taxon>Bacteria</taxon>
        <taxon>Pseudomonadati</taxon>
        <taxon>Bacteroidota</taxon>
        <taxon>Bacteroidia</taxon>
        <taxon>Bacteroidales</taxon>
        <taxon>Bacteroidaceae</taxon>
        <taxon>Bacteroides</taxon>
    </lineage>
</organism>
<dbReference type="Pfam" id="PF01541">
    <property type="entry name" value="GIY-YIG"/>
    <property type="match status" value="1"/>
</dbReference>
<protein>
    <recommendedName>
        <fullName evidence="1">GIY-YIG domain-containing protein</fullName>
    </recommendedName>
</protein>
<evidence type="ECO:0000313" key="2">
    <source>
        <dbReference type="EMBL" id="AVM53334.1"/>
    </source>
</evidence>
<name>A0ABM6TAK6_9BACE</name>
<dbReference type="InterPro" id="IPR000305">
    <property type="entry name" value="GIY-YIG_endonuc"/>
</dbReference>
<dbReference type="SUPFAM" id="SSF82771">
    <property type="entry name" value="GIY-YIG endonuclease"/>
    <property type="match status" value="1"/>
</dbReference>
<reference evidence="2 3" key="1">
    <citation type="submission" date="2018-02" db="EMBL/GenBank/DDBJ databases">
        <authorList>
            <person name="Holder M.E."/>
            <person name="Ajami N.J."/>
            <person name="Petrosino J.F."/>
        </authorList>
    </citation>
    <scope>NUCLEOTIDE SEQUENCE [LARGE SCALE GENOMIC DNA]</scope>
    <source>
        <strain evidence="2 3">ATCC 33285</strain>
    </source>
</reference>
<dbReference type="PROSITE" id="PS50164">
    <property type="entry name" value="GIY_YIG"/>
    <property type="match status" value="1"/>
</dbReference>
<evidence type="ECO:0000259" key="1">
    <source>
        <dbReference type="PROSITE" id="PS50164"/>
    </source>
</evidence>
<dbReference type="Proteomes" id="UP000238304">
    <property type="component" value="Chromosome"/>
</dbReference>
<dbReference type="InterPro" id="IPR035901">
    <property type="entry name" value="GIY-YIG_endonuc_sf"/>
</dbReference>
<dbReference type="RefSeq" id="WP_106041896.1">
    <property type="nucleotide sequence ID" value="NZ_CP027231.1"/>
</dbReference>
<evidence type="ECO:0000313" key="3">
    <source>
        <dbReference type="Proteomes" id="UP000238304"/>
    </source>
</evidence>
<gene>
    <name evidence="2" type="ORF">C4H11_10685</name>
</gene>
<dbReference type="SMART" id="SM00465">
    <property type="entry name" value="GIYc"/>
    <property type="match status" value="1"/>
</dbReference>
<dbReference type="Gene3D" id="3.40.1440.10">
    <property type="entry name" value="GIY-YIG endonuclease"/>
    <property type="match status" value="1"/>
</dbReference>
<keyword evidence="3" id="KW-1185">Reference proteome</keyword>
<sequence length="137" mass="15902">MINYDKLEKVGEYRNGELNIWFKPVYGKDEGIVYLLRFGNDYYIGSSSNLKKRIYSHIQSLRSGKHSSPLVQSTFNNTTSFEVYLLMRTYNRIQNMQMAEQGFILLLNPSLNGTLPKGSKNPFIEFIWKSKGQDYAP</sequence>
<accession>A0ABM6TAK6</accession>
<dbReference type="EMBL" id="CP027231">
    <property type="protein sequence ID" value="AVM53334.1"/>
    <property type="molecule type" value="Genomic_DNA"/>
</dbReference>
<proteinExistence type="predicted"/>
<feature type="domain" description="GIY-YIG" evidence="1">
    <location>
        <begin position="29"/>
        <end position="113"/>
    </location>
</feature>